<name>A0A6H5GIF9_9HEMI</name>
<sequence>MTASLEEKTERKTDGSSSTNRLNKLGTLISLLSENHPNLFRWRQTIALRRILQKRKPVRTAIGMKKNIQAFCKSKRKYCNRPKIEKRLLLFSLRITSRT</sequence>
<reference evidence="2 3" key="1">
    <citation type="submission" date="2020-02" db="EMBL/GenBank/DDBJ databases">
        <authorList>
            <person name="Ferguson B K."/>
        </authorList>
    </citation>
    <scope>NUCLEOTIDE SEQUENCE [LARGE SCALE GENOMIC DNA]</scope>
</reference>
<feature type="region of interest" description="Disordered" evidence="1">
    <location>
        <begin position="1"/>
        <end position="21"/>
    </location>
</feature>
<proteinExistence type="predicted"/>
<dbReference type="EMBL" id="CADCXU010013533">
    <property type="protein sequence ID" value="CAB0003597.1"/>
    <property type="molecule type" value="Genomic_DNA"/>
</dbReference>
<protein>
    <submittedName>
        <fullName evidence="2">Uncharacterized protein</fullName>
    </submittedName>
</protein>
<keyword evidence="3" id="KW-1185">Reference proteome</keyword>
<evidence type="ECO:0000256" key="1">
    <source>
        <dbReference type="SAM" id="MobiDB-lite"/>
    </source>
</evidence>
<accession>A0A6H5GIF9</accession>
<dbReference type="AlphaFoldDB" id="A0A6H5GIF9"/>
<gene>
    <name evidence="2" type="ORF">NTEN_LOCUS9114</name>
</gene>
<feature type="compositionally biased region" description="Basic and acidic residues" evidence="1">
    <location>
        <begin position="1"/>
        <end position="14"/>
    </location>
</feature>
<evidence type="ECO:0000313" key="3">
    <source>
        <dbReference type="Proteomes" id="UP000479000"/>
    </source>
</evidence>
<evidence type="ECO:0000313" key="2">
    <source>
        <dbReference type="EMBL" id="CAB0003597.1"/>
    </source>
</evidence>
<dbReference type="Proteomes" id="UP000479000">
    <property type="component" value="Unassembled WGS sequence"/>
</dbReference>
<organism evidence="2 3">
    <name type="scientific">Nesidiocoris tenuis</name>
    <dbReference type="NCBI Taxonomy" id="355587"/>
    <lineage>
        <taxon>Eukaryota</taxon>
        <taxon>Metazoa</taxon>
        <taxon>Ecdysozoa</taxon>
        <taxon>Arthropoda</taxon>
        <taxon>Hexapoda</taxon>
        <taxon>Insecta</taxon>
        <taxon>Pterygota</taxon>
        <taxon>Neoptera</taxon>
        <taxon>Paraneoptera</taxon>
        <taxon>Hemiptera</taxon>
        <taxon>Heteroptera</taxon>
        <taxon>Panheteroptera</taxon>
        <taxon>Cimicomorpha</taxon>
        <taxon>Miridae</taxon>
        <taxon>Dicyphina</taxon>
        <taxon>Nesidiocoris</taxon>
    </lineage>
</organism>